<dbReference type="GO" id="GO:0016783">
    <property type="term" value="F:sulfurtransferase activity"/>
    <property type="evidence" value="ECO:0007669"/>
    <property type="project" value="TreeGrafter"/>
</dbReference>
<reference evidence="3" key="1">
    <citation type="submission" date="2019-12" db="EMBL/GenBank/DDBJ databases">
        <title>Genome sequence of Babesia ovis.</title>
        <authorList>
            <person name="Yamagishi J."/>
            <person name="Sevinc F."/>
            <person name="Xuan X."/>
        </authorList>
    </citation>
    <scope>NUCLEOTIDE SEQUENCE</scope>
    <source>
        <strain evidence="3">Selcuk</strain>
    </source>
</reference>
<evidence type="ECO:0000313" key="3">
    <source>
        <dbReference type="EMBL" id="GFE52958.1"/>
    </source>
</evidence>
<protein>
    <submittedName>
        <fullName evidence="3">Cytoplasmic tRNA 2-thiolation 2</fullName>
    </submittedName>
</protein>
<proteinExistence type="predicted"/>
<name>A0A9W5T883_BABOV</name>
<organism evidence="3 4">
    <name type="scientific">Babesia ovis</name>
    <dbReference type="NCBI Taxonomy" id="5869"/>
    <lineage>
        <taxon>Eukaryota</taxon>
        <taxon>Sar</taxon>
        <taxon>Alveolata</taxon>
        <taxon>Apicomplexa</taxon>
        <taxon>Aconoidasida</taxon>
        <taxon>Piroplasmida</taxon>
        <taxon>Babesiidae</taxon>
        <taxon>Babesia</taxon>
    </lineage>
</organism>
<evidence type="ECO:0000313" key="4">
    <source>
        <dbReference type="Proteomes" id="UP001057455"/>
    </source>
</evidence>
<dbReference type="AlphaFoldDB" id="A0A9W5T883"/>
<dbReference type="GO" id="GO:0002143">
    <property type="term" value="P:tRNA wobble position uridine thiolation"/>
    <property type="evidence" value="ECO:0007669"/>
    <property type="project" value="TreeGrafter"/>
</dbReference>
<dbReference type="OrthoDB" id="25129at2759"/>
<dbReference type="EMBL" id="BLIY01000003">
    <property type="protein sequence ID" value="GFE52958.1"/>
    <property type="molecule type" value="Genomic_DNA"/>
</dbReference>
<dbReference type="PANTHER" id="PTHR20882:SF14">
    <property type="entry name" value="CYTOPLASMIC TRNA 2-THIOLATION PROTEIN 2"/>
    <property type="match status" value="1"/>
</dbReference>
<keyword evidence="2" id="KW-0819">tRNA processing</keyword>
<dbReference type="PANTHER" id="PTHR20882">
    <property type="entry name" value="CYTOPLASMIC TRNA 2-THIOLATION PROTEIN 2"/>
    <property type="match status" value="1"/>
</dbReference>
<dbReference type="GO" id="GO:0005829">
    <property type="term" value="C:cytosol"/>
    <property type="evidence" value="ECO:0007669"/>
    <property type="project" value="TreeGrafter"/>
</dbReference>
<dbReference type="GO" id="GO:0000049">
    <property type="term" value="F:tRNA binding"/>
    <property type="evidence" value="ECO:0007669"/>
    <property type="project" value="InterPro"/>
</dbReference>
<dbReference type="Proteomes" id="UP001057455">
    <property type="component" value="Unassembled WGS sequence"/>
</dbReference>
<gene>
    <name evidence="3" type="ORF">BaOVIS_003620</name>
</gene>
<dbReference type="InterPro" id="IPR019407">
    <property type="entry name" value="CTU2"/>
</dbReference>
<dbReference type="Gene3D" id="3.40.50.620">
    <property type="entry name" value="HUPs"/>
    <property type="match status" value="1"/>
</dbReference>
<comment type="caution">
    <text evidence="3">The sequence shown here is derived from an EMBL/GenBank/DDBJ whole genome shotgun (WGS) entry which is preliminary data.</text>
</comment>
<evidence type="ECO:0000256" key="1">
    <source>
        <dbReference type="ARBA" id="ARBA00022490"/>
    </source>
</evidence>
<keyword evidence="1" id="KW-0963">Cytoplasm</keyword>
<keyword evidence="4" id="KW-1185">Reference proteome</keyword>
<evidence type="ECO:0000256" key="2">
    <source>
        <dbReference type="ARBA" id="ARBA00022694"/>
    </source>
</evidence>
<sequence>MNSMAEISKDPCCQGACGNQMVSAEASRQLSSDPDGQSQPGCDTCYRCGSRPATLLTRKASCAECFLEVFRRKFASNLRSRFIRRNEKREPTVVIVDGGVFSTSLLHLMLERNKRRYVTAAHAPAESDTSRHLFGSDDMAINCVISVDDHVGTSGSFEERSKKFFKHVTTVVNNLGNSNVAEDWVIEGNHINEAVILDEVKLSHIAVCYFLHKEKGLCNERCSSLKAHLTRMYDSLSCDELAYSLEILRRLNLKKYLAECRLNGTSVFVGDTQELIARRVLMLTCIAAGDRVAFRSAFVDKHSLRPDTSIFRLLKSFSSKEVALYHRLNGLPDMPSLDLFWHSSSQSTILGCVNELVSCVAFAHSSTLYNVSNVVEKLTPAFPGSTSGTVLNVYVHSGAVCQVCEGAVYESDTEVLVYV</sequence>
<dbReference type="InterPro" id="IPR014729">
    <property type="entry name" value="Rossmann-like_a/b/a_fold"/>
</dbReference>
<accession>A0A9W5T883</accession>